<dbReference type="PATRIC" id="fig|1423763.3.peg.1961"/>
<dbReference type="InterPro" id="IPR003675">
    <property type="entry name" value="Rce1/LyrA-like_dom"/>
</dbReference>
<reference evidence="4 5" key="1">
    <citation type="journal article" date="2015" name="Genome Announc.">
        <title>Expanding the biotechnology potential of lactobacilli through comparative genomics of 213 strains and associated genera.</title>
        <authorList>
            <person name="Sun Z."/>
            <person name="Harris H.M."/>
            <person name="McCann A."/>
            <person name="Guo C."/>
            <person name="Argimon S."/>
            <person name="Zhang W."/>
            <person name="Yang X."/>
            <person name="Jeffery I.B."/>
            <person name="Cooney J.C."/>
            <person name="Kagawa T.F."/>
            <person name="Liu W."/>
            <person name="Song Y."/>
            <person name="Salvetti E."/>
            <person name="Wrobel A."/>
            <person name="Rasinkangas P."/>
            <person name="Parkhill J."/>
            <person name="Rea M.C."/>
            <person name="O'Sullivan O."/>
            <person name="Ritari J."/>
            <person name="Douillard F.P."/>
            <person name="Paul Ross R."/>
            <person name="Yang R."/>
            <person name="Briner A.E."/>
            <person name="Felis G.E."/>
            <person name="de Vos W.M."/>
            <person name="Barrangou R."/>
            <person name="Klaenhammer T.R."/>
            <person name="Caufield P.W."/>
            <person name="Cui Y."/>
            <person name="Zhang H."/>
            <person name="O'Toole P.W."/>
        </authorList>
    </citation>
    <scope>NUCLEOTIDE SEQUENCE [LARGE SCALE GENOMIC DNA]</scope>
    <source>
        <strain evidence="4 5">DSM 16043</strain>
    </source>
</reference>
<evidence type="ECO:0000256" key="2">
    <source>
        <dbReference type="SAM" id="Phobius"/>
    </source>
</evidence>
<comment type="caution">
    <text evidence="4">The sequence shown here is derived from an EMBL/GenBank/DDBJ whole genome shotgun (WGS) entry which is preliminary data.</text>
</comment>
<dbReference type="EMBL" id="AZFM01000009">
    <property type="protein sequence ID" value="KRL90473.1"/>
    <property type="molecule type" value="Genomic_DNA"/>
</dbReference>
<evidence type="ECO:0000313" key="4">
    <source>
        <dbReference type="EMBL" id="KRL90473.1"/>
    </source>
</evidence>
<keyword evidence="2" id="KW-1133">Transmembrane helix</keyword>
<feature type="transmembrane region" description="Helical" evidence="2">
    <location>
        <begin position="201"/>
        <end position="218"/>
    </location>
</feature>
<comment type="similarity">
    <text evidence="1">Belongs to the UPF0177 family.</text>
</comment>
<feature type="transmembrane region" description="Helical" evidence="2">
    <location>
        <begin position="12"/>
        <end position="33"/>
    </location>
</feature>
<dbReference type="Pfam" id="PF02517">
    <property type="entry name" value="Rce1-like"/>
    <property type="match status" value="1"/>
</dbReference>
<evidence type="ECO:0000313" key="5">
    <source>
        <dbReference type="Proteomes" id="UP000051036"/>
    </source>
</evidence>
<keyword evidence="2" id="KW-0472">Membrane</keyword>
<dbReference type="GO" id="GO:0080120">
    <property type="term" value="P:CAAX-box protein maturation"/>
    <property type="evidence" value="ECO:0007669"/>
    <property type="project" value="UniProtKB-ARBA"/>
</dbReference>
<protein>
    <recommendedName>
        <fullName evidence="3">CAAX prenyl protease 2/Lysostaphin resistance protein A-like domain-containing protein</fullName>
    </recommendedName>
</protein>
<proteinExistence type="inferred from homology"/>
<accession>A0A0R1UAT4</accession>
<feature type="transmembrane region" description="Helical" evidence="2">
    <location>
        <begin position="39"/>
        <end position="58"/>
    </location>
</feature>
<evidence type="ECO:0000259" key="3">
    <source>
        <dbReference type="Pfam" id="PF02517"/>
    </source>
</evidence>
<organism evidence="4 5">
    <name type="scientific">Lactobacillus kalixensis DSM 16043</name>
    <dbReference type="NCBI Taxonomy" id="1423763"/>
    <lineage>
        <taxon>Bacteria</taxon>
        <taxon>Bacillati</taxon>
        <taxon>Bacillota</taxon>
        <taxon>Bacilli</taxon>
        <taxon>Lactobacillales</taxon>
        <taxon>Lactobacillaceae</taxon>
        <taxon>Lactobacillus</taxon>
    </lineage>
</organism>
<dbReference type="RefSeq" id="WP_057798144.1">
    <property type="nucleotide sequence ID" value="NZ_AZFM01000009.1"/>
</dbReference>
<gene>
    <name evidence="4" type="ORF">FC46_GL001918</name>
</gene>
<dbReference type="STRING" id="1423763.FC46_GL001918"/>
<keyword evidence="2" id="KW-0812">Transmembrane</keyword>
<feature type="domain" description="CAAX prenyl protease 2/Lysostaphin resistance protein A-like" evidence="3">
    <location>
        <begin position="122"/>
        <end position="207"/>
    </location>
</feature>
<feature type="transmembrane region" description="Helical" evidence="2">
    <location>
        <begin position="121"/>
        <end position="146"/>
    </location>
</feature>
<evidence type="ECO:0000256" key="1">
    <source>
        <dbReference type="ARBA" id="ARBA00009067"/>
    </source>
</evidence>
<feature type="transmembrane region" description="Helical" evidence="2">
    <location>
        <begin position="158"/>
        <end position="181"/>
    </location>
</feature>
<dbReference type="AlphaFoldDB" id="A0A0R1UAT4"/>
<dbReference type="Proteomes" id="UP000051036">
    <property type="component" value="Unassembled WGS sequence"/>
</dbReference>
<sequence>MNTPESREGNLIRYLVYFVSYLLAAGVVKLVTLKNPLRVWDIILFVLVAAMVLLFYIYRFNREQRFFESRKWPWLGDLGLIIGLTLLVTGLRVLVMYLQTYKYVNLYGFQEMYLKQENIHMFWFLIVAEGIVMPILQEFLATGFVFNYAFRGNSKATALFGMLVSGLIFSVLNFQFSLPLFLIETCFGAFFAWSYLYTQSIWMPIYLAVVSGILRIIMI</sequence>
<dbReference type="GO" id="GO:0004175">
    <property type="term" value="F:endopeptidase activity"/>
    <property type="evidence" value="ECO:0007669"/>
    <property type="project" value="UniProtKB-ARBA"/>
</dbReference>
<dbReference type="OrthoDB" id="2326057at2"/>
<keyword evidence="5" id="KW-1185">Reference proteome</keyword>
<name>A0A0R1UAT4_9LACO</name>
<feature type="transmembrane region" description="Helical" evidence="2">
    <location>
        <begin position="78"/>
        <end position="101"/>
    </location>
</feature>